<name>A0A0A9FE32_ARUDO</name>
<dbReference type="AlphaFoldDB" id="A0A0A9FE32"/>
<sequence length="18" mass="2091">MGMGRCHPLRMGVWRGMD</sequence>
<reference evidence="1" key="2">
    <citation type="journal article" date="2015" name="Data Brief">
        <title>Shoot transcriptome of the giant reed, Arundo donax.</title>
        <authorList>
            <person name="Barrero R.A."/>
            <person name="Guerrero F.D."/>
            <person name="Moolhuijzen P."/>
            <person name="Goolsby J.A."/>
            <person name="Tidwell J."/>
            <person name="Bellgard S.E."/>
            <person name="Bellgard M.I."/>
        </authorList>
    </citation>
    <scope>NUCLEOTIDE SEQUENCE</scope>
    <source>
        <tissue evidence="1">Shoot tissue taken approximately 20 cm above the soil surface</tissue>
    </source>
</reference>
<organism evidence="1">
    <name type="scientific">Arundo donax</name>
    <name type="common">Giant reed</name>
    <name type="synonym">Donax arundinaceus</name>
    <dbReference type="NCBI Taxonomy" id="35708"/>
    <lineage>
        <taxon>Eukaryota</taxon>
        <taxon>Viridiplantae</taxon>
        <taxon>Streptophyta</taxon>
        <taxon>Embryophyta</taxon>
        <taxon>Tracheophyta</taxon>
        <taxon>Spermatophyta</taxon>
        <taxon>Magnoliopsida</taxon>
        <taxon>Liliopsida</taxon>
        <taxon>Poales</taxon>
        <taxon>Poaceae</taxon>
        <taxon>PACMAD clade</taxon>
        <taxon>Arundinoideae</taxon>
        <taxon>Arundineae</taxon>
        <taxon>Arundo</taxon>
    </lineage>
</organism>
<proteinExistence type="predicted"/>
<dbReference type="EMBL" id="GBRH01189505">
    <property type="protein sequence ID" value="JAE08391.1"/>
    <property type="molecule type" value="Transcribed_RNA"/>
</dbReference>
<protein>
    <submittedName>
        <fullName evidence="1">Uncharacterized protein</fullName>
    </submittedName>
</protein>
<reference evidence="1" key="1">
    <citation type="submission" date="2014-09" db="EMBL/GenBank/DDBJ databases">
        <authorList>
            <person name="Magalhaes I.L.F."/>
            <person name="Oliveira U."/>
            <person name="Santos F.R."/>
            <person name="Vidigal T.H.D.A."/>
            <person name="Brescovit A.D."/>
            <person name="Santos A.J."/>
        </authorList>
    </citation>
    <scope>NUCLEOTIDE SEQUENCE</scope>
    <source>
        <tissue evidence="1">Shoot tissue taken approximately 20 cm above the soil surface</tissue>
    </source>
</reference>
<accession>A0A0A9FE32</accession>
<evidence type="ECO:0000313" key="1">
    <source>
        <dbReference type="EMBL" id="JAE08391.1"/>
    </source>
</evidence>